<dbReference type="PANTHER" id="PTHR45436:SF5">
    <property type="entry name" value="SENSOR HISTIDINE KINASE TRCS"/>
    <property type="match status" value="1"/>
</dbReference>
<dbReference type="InterPro" id="IPR050428">
    <property type="entry name" value="TCS_sensor_his_kinase"/>
</dbReference>
<keyword evidence="9" id="KW-0902">Two-component regulatory system</keyword>
<reference evidence="14" key="1">
    <citation type="submission" date="2020-11" db="EMBL/GenBank/DDBJ databases">
        <title>Whole-genome analyses of Nonomuraea sp. K274.</title>
        <authorList>
            <person name="Veyisoglu A."/>
        </authorList>
    </citation>
    <scope>NUCLEOTIDE SEQUENCE</scope>
    <source>
        <strain evidence="14">K274</strain>
    </source>
</reference>
<dbReference type="Gene3D" id="6.10.340.10">
    <property type="match status" value="1"/>
</dbReference>
<gene>
    <name evidence="14" type="ORF">ITP53_28995</name>
</gene>
<organism evidence="14 15">
    <name type="scientific">Nonomuraea cypriaca</name>
    <dbReference type="NCBI Taxonomy" id="1187855"/>
    <lineage>
        <taxon>Bacteria</taxon>
        <taxon>Bacillati</taxon>
        <taxon>Actinomycetota</taxon>
        <taxon>Actinomycetes</taxon>
        <taxon>Streptosporangiales</taxon>
        <taxon>Streptosporangiaceae</taxon>
        <taxon>Nonomuraea</taxon>
    </lineage>
</organism>
<keyword evidence="10 11" id="KW-0472">Membrane</keyword>
<keyword evidence="15" id="KW-1185">Reference proteome</keyword>
<dbReference type="InterPro" id="IPR004358">
    <property type="entry name" value="Sig_transdc_His_kin-like_C"/>
</dbReference>
<proteinExistence type="predicted"/>
<evidence type="ECO:0000259" key="13">
    <source>
        <dbReference type="PROSITE" id="PS50885"/>
    </source>
</evidence>
<dbReference type="Gene3D" id="1.10.287.130">
    <property type="match status" value="1"/>
</dbReference>
<dbReference type="InterPro" id="IPR003660">
    <property type="entry name" value="HAMP_dom"/>
</dbReference>
<dbReference type="PROSITE" id="PS50109">
    <property type="entry name" value="HIS_KIN"/>
    <property type="match status" value="1"/>
</dbReference>
<dbReference type="InterPro" id="IPR003661">
    <property type="entry name" value="HisK_dim/P_dom"/>
</dbReference>
<keyword evidence="7 14" id="KW-0418">Kinase</keyword>
<dbReference type="GO" id="GO:0005886">
    <property type="term" value="C:plasma membrane"/>
    <property type="evidence" value="ECO:0007669"/>
    <property type="project" value="UniProtKB-SubCell"/>
</dbReference>
<feature type="domain" description="Histidine kinase" evidence="12">
    <location>
        <begin position="225"/>
        <end position="432"/>
    </location>
</feature>
<evidence type="ECO:0000256" key="4">
    <source>
        <dbReference type="ARBA" id="ARBA00022553"/>
    </source>
</evidence>
<dbReference type="Pfam" id="PF00512">
    <property type="entry name" value="HisKA"/>
    <property type="match status" value="1"/>
</dbReference>
<dbReference type="SMART" id="SM00387">
    <property type="entry name" value="HATPase_c"/>
    <property type="match status" value="1"/>
</dbReference>
<sequence>MIAAVVFTVTSTIGLIVMPANLYGEVNARVELAVREVARDARMGRLPPVLDVPWRVQLIQVVSEDGQVLGSTRALRGFPRLSSFRPAKPEIIYSDEHTLPHSRDKGEYLVMAMRTHTPDAPVIVYGAGSLRDVNRTLIWLRAVVFLGTPVMLLIVGGTTWIVAGLALRPVERIRSELAEITLQDLSRRVPEPGTGDEISDLAATTNHTLDRLQRSAETQRRFVADASHELRSPITALRTQLEVANACPDETDWRETGAHALAAADRLTNITNELLMLARLDAGAAVPRSVVEMCRLAEDQVRRRQDCRVPICLNECPPAPVFGTLTQLDRLLTNLLDNATRHARSKIDLDVAVKVDRVVITVTDDGEGIAPEDRERVFERFTRLKAARDKEKGGTGLGLPLSREIAMAHGGTLTIADHRPGARFVVDLPLYGAS</sequence>
<dbReference type="RefSeq" id="WP_195898628.1">
    <property type="nucleotide sequence ID" value="NZ_JADOGI010000098.1"/>
</dbReference>
<dbReference type="SMART" id="SM00388">
    <property type="entry name" value="HisKA"/>
    <property type="match status" value="1"/>
</dbReference>
<evidence type="ECO:0000256" key="3">
    <source>
        <dbReference type="ARBA" id="ARBA00012438"/>
    </source>
</evidence>
<evidence type="ECO:0000256" key="7">
    <source>
        <dbReference type="ARBA" id="ARBA00022777"/>
    </source>
</evidence>
<evidence type="ECO:0000313" key="15">
    <source>
        <dbReference type="Proteomes" id="UP000605361"/>
    </source>
</evidence>
<dbReference type="Gene3D" id="3.30.565.10">
    <property type="entry name" value="Histidine kinase-like ATPase, C-terminal domain"/>
    <property type="match status" value="1"/>
</dbReference>
<dbReference type="SUPFAM" id="SSF158472">
    <property type="entry name" value="HAMP domain-like"/>
    <property type="match status" value="1"/>
</dbReference>
<dbReference type="PRINTS" id="PR00344">
    <property type="entry name" value="BCTRLSENSOR"/>
</dbReference>
<dbReference type="InterPro" id="IPR036890">
    <property type="entry name" value="HATPase_C_sf"/>
</dbReference>
<evidence type="ECO:0000256" key="5">
    <source>
        <dbReference type="ARBA" id="ARBA00022679"/>
    </source>
</evidence>
<dbReference type="CDD" id="cd00082">
    <property type="entry name" value="HisKA"/>
    <property type="match status" value="1"/>
</dbReference>
<evidence type="ECO:0000313" key="14">
    <source>
        <dbReference type="EMBL" id="MBF8189698.1"/>
    </source>
</evidence>
<dbReference type="CDD" id="cd00075">
    <property type="entry name" value="HATPase"/>
    <property type="match status" value="1"/>
</dbReference>
<dbReference type="Pfam" id="PF00672">
    <property type="entry name" value="HAMP"/>
    <property type="match status" value="1"/>
</dbReference>
<dbReference type="CDD" id="cd06225">
    <property type="entry name" value="HAMP"/>
    <property type="match status" value="1"/>
</dbReference>
<dbReference type="GO" id="GO:0000155">
    <property type="term" value="F:phosphorelay sensor kinase activity"/>
    <property type="evidence" value="ECO:0007669"/>
    <property type="project" value="InterPro"/>
</dbReference>
<evidence type="ECO:0000256" key="1">
    <source>
        <dbReference type="ARBA" id="ARBA00000085"/>
    </source>
</evidence>
<name>A0A931F3E9_9ACTN</name>
<dbReference type="PANTHER" id="PTHR45436">
    <property type="entry name" value="SENSOR HISTIDINE KINASE YKOH"/>
    <property type="match status" value="1"/>
</dbReference>
<dbReference type="AlphaFoldDB" id="A0A931F3E9"/>
<accession>A0A931F3E9</accession>
<dbReference type="PROSITE" id="PS50885">
    <property type="entry name" value="HAMP"/>
    <property type="match status" value="1"/>
</dbReference>
<dbReference type="EC" id="2.7.13.3" evidence="3"/>
<dbReference type="Pfam" id="PF02518">
    <property type="entry name" value="HATPase_c"/>
    <property type="match status" value="1"/>
</dbReference>
<keyword evidence="4" id="KW-0597">Phosphoprotein</keyword>
<keyword evidence="5" id="KW-0808">Transferase</keyword>
<comment type="subcellular location">
    <subcellularLocation>
        <location evidence="2">Cell membrane</location>
    </subcellularLocation>
</comment>
<dbReference type="Proteomes" id="UP000605361">
    <property type="component" value="Unassembled WGS sequence"/>
</dbReference>
<comment type="catalytic activity">
    <reaction evidence="1">
        <text>ATP + protein L-histidine = ADP + protein N-phospho-L-histidine.</text>
        <dbReference type="EC" id="2.7.13.3"/>
    </reaction>
</comment>
<evidence type="ECO:0000256" key="9">
    <source>
        <dbReference type="ARBA" id="ARBA00023012"/>
    </source>
</evidence>
<evidence type="ECO:0000256" key="2">
    <source>
        <dbReference type="ARBA" id="ARBA00004236"/>
    </source>
</evidence>
<comment type="caution">
    <text evidence="14">The sequence shown here is derived from an EMBL/GenBank/DDBJ whole genome shotgun (WGS) entry which is preliminary data.</text>
</comment>
<evidence type="ECO:0000256" key="10">
    <source>
        <dbReference type="ARBA" id="ARBA00023136"/>
    </source>
</evidence>
<keyword evidence="6 11" id="KW-0812">Transmembrane</keyword>
<dbReference type="InterPro" id="IPR005467">
    <property type="entry name" value="His_kinase_dom"/>
</dbReference>
<evidence type="ECO:0000256" key="8">
    <source>
        <dbReference type="ARBA" id="ARBA00022989"/>
    </source>
</evidence>
<dbReference type="SUPFAM" id="SSF47384">
    <property type="entry name" value="Homodimeric domain of signal transducing histidine kinase"/>
    <property type="match status" value="1"/>
</dbReference>
<dbReference type="SMART" id="SM00304">
    <property type="entry name" value="HAMP"/>
    <property type="match status" value="1"/>
</dbReference>
<evidence type="ECO:0000256" key="6">
    <source>
        <dbReference type="ARBA" id="ARBA00022692"/>
    </source>
</evidence>
<protein>
    <recommendedName>
        <fullName evidence="3">histidine kinase</fullName>
        <ecNumber evidence="3">2.7.13.3</ecNumber>
    </recommendedName>
</protein>
<dbReference type="EMBL" id="JADOGI010000098">
    <property type="protein sequence ID" value="MBF8189698.1"/>
    <property type="molecule type" value="Genomic_DNA"/>
</dbReference>
<feature type="domain" description="HAMP" evidence="13">
    <location>
        <begin position="164"/>
        <end position="217"/>
    </location>
</feature>
<evidence type="ECO:0000256" key="11">
    <source>
        <dbReference type="SAM" id="Phobius"/>
    </source>
</evidence>
<keyword evidence="8 11" id="KW-1133">Transmembrane helix</keyword>
<evidence type="ECO:0000259" key="12">
    <source>
        <dbReference type="PROSITE" id="PS50109"/>
    </source>
</evidence>
<dbReference type="InterPro" id="IPR003594">
    <property type="entry name" value="HATPase_dom"/>
</dbReference>
<dbReference type="SUPFAM" id="SSF55874">
    <property type="entry name" value="ATPase domain of HSP90 chaperone/DNA topoisomerase II/histidine kinase"/>
    <property type="match status" value="1"/>
</dbReference>
<feature type="transmembrane region" description="Helical" evidence="11">
    <location>
        <begin position="138"/>
        <end position="167"/>
    </location>
</feature>
<dbReference type="InterPro" id="IPR036097">
    <property type="entry name" value="HisK_dim/P_sf"/>
</dbReference>